<dbReference type="InterPro" id="IPR001482">
    <property type="entry name" value="T2SS/T4SS_dom"/>
</dbReference>
<dbReference type="PANTHER" id="PTHR30486:SF6">
    <property type="entry name" value="TYPE IV PILUS RETRACTATION ATPASE PILT"/>
    <property type="match status" value="1"/>
</dbReference>
<dbReference type="Proteomes" id="UP000199415">
    <property type="component" value="Unassembled WGS sequence"/>
</dbReference>
<evidence type="ECO:0000256" key="2">
    <source>
        <dbReference type="SAM" id="MobiDB-lite"/>
    </source>
</evidence>
<proteinExistence type="inferred from homology"/>
<accession>A0A1G7PAL0</accession>
<dbReference type="Gene3D" id="3.30.450.380">
    <property type="match status" value="1"/>
</dbReference>
<name>A0A1G7PAL0_9PROT</name>
<feature type="compositionally biased region" description="Low complexity" evidence="2">
    <location>
        <begin position="105"/>
        <end position="125"/>
    </location>
</feature>
<feature type="region of interest" description="Disordered" evidence="2">
    <location>
        <begin position="105"/>
        <end position="154"/>
    </location>
</feature>
<evidence type="ECO:0000313" key="4">
    <source>
        <dbReference type="EMBL" id="SDF83251.1"/>
    </source>
</evidence>
<dbReference type="GO" id="GO:0016887">
    <property type="term" value="F:ATP hydrolysis activity"/>
    <property type="evidence" value="ECO:0007669"/>
    <property type="project" value="InterPro"/>
</dbReference>
<evidence type="ECO:0000256" key="1">
    <source>
        <dbReference type="ARBA" id="ARBA00006611"/>
    </source>
</evidence>
<dbReference type="InterPro" id="IPR027417">
    <property type="entry name" value="P-loop_NTPase"/>
</dbReference>
<dbReference type="PANTHER" id="PTHR30486">
    <property type="entry name" value="TWITCHING MOTILITY PROTEIN PILT"/>
    <property type="match status" value="1"/>
</dbReference>
<dbReference type="Pfam" id="PF00437">
    <property type="entry name" value="T2SSE"/>
    <property type="match status" value="1"/>
</dbReference>
<evidence type="ECO:0000313" key="5">
    <source>
        <dbReference type="Proteomes" id="UP000199415"/>
    </source>
</evidence>
<dbReference type="EMBL" id="FNCE01000002">
    <property type="protein sequence ID" value="SDF83251.1"/>
    <property type="molecule type" value="Genomic_DNA"/>
</dbReference>
<dbReference type="CDD" id="cd01130">
    <property type="entry name" value="VirB11-like_ATPase"/>
    <property type="match status" value="1"/>
</dbReference>
<comment type="similarity">
    <text evidence="1">Belongs to the GSP E family.</text>
</comment>
<protein>
    <submittedName>
        <fullName evidence="4">Pilus assembly protein CpaF</fullName>
    </submittedName>
</protein>
<dbReference type="STRING" id="1082479.SAMN05216241_102494"/>
<dbReference type="Gene3D" id="3.40.50.300">
    <property type="entry name" value="P-loop containing nucleotide triphosphate hydrolases"/>
    <property type="match status" value="1"/>
</dbReference>
<organism evidence="4 5">
    <name type="scientific">Limimonas halophila</name>
    <dbReference type="NCBI Taxonomy" id="1082479"/>
    <lineage>
        <taxon>Bacteria</taxon>
        <taxon>Pseudomonadati</taxon>
        <taxon>Pseudomonadota</taxon>
        <taxon>Alphaproteobacteria</taxon>
        <taxon>Rhodospirillales</taxon>
        <taxon>Rhodovibrionaceae</taxon>
        <taxon>Limimonas</taxon>
    </lineage>
</organism>
<sequence>MAEDMPPDSAHDHRSDARADRAAGDGAPADDRERLVARVGAMLRERVPAEQAAKASRRALAHETGRCLDEALSRDGAQVTLLEQRNLITEVLNAYIAELEQAAAPADAPADPAEPAAAPTEPGQASAPVEMPAEPRTRAGADGQGKQRSRVASAKASVQPVVMERIDVGVAATLPAEELEQQIGEIVNEVLSEQRIQLNLTEQRQLVRLLVNDMLGLGPLEPLLADESVTDIMVNGAKQVYVERQGKLELTDVEFRDDQHVMNIATRIVTRVGRRIDESNPLVDARLEDGSRVNIIAPPLAIDGPSISIRKFAQKRITLEVMARQGNISQALAHLLGIATRSRLNILVSGGTGSGKTTLLNAMSRMIDHGERIVTIEDAAELQLQQPHVVRLETRPPSLEGGGEITMRDLVKNALRMRPDRIILGEVRSQEALDMLQAMNTGHEGSLSTVHANSPREALTRLENMVAMSGVQLPPAAVRQQIADAIHMIVQISRMRDGQRRVIKVSEVVGMEGDVVTTQDLFTYEVDGEGTDGRLRGRFESSGLRPAFTPRAEYHRLGQALLETMGCR</sequence>
<reference evidence="4 5" key="1">
    <citation type="submission" date="2016-10" db="EMBL/GenBank/DDBJ databases">
        <authorList>
            <person name="de Groot N.N."/>
        </authorList>
    </citation>
    <scope>NUCLEOTIDE SEQUENCE [LARGE SCALE GENOMIC DNA]</scope>
    <source>
        <strain evidence="4 5">DSM 25584</strain>
    </source>
</reference>
<dbReference type="RefSeq" id="WP_245659458.1">
    <property type="nucleotide sequence ID" value="NZ_FNCE01000002.1"/>
</dbReference>
<dbReference type="SUPFAM" id="SSF52540">
    <property type="entry name" value="P-loop containing nucleoside triphosphate hydrolases"/>
    <property type="match status" value="1"/>
</dbReference>
<keyword evidence="5" id="KW-1185">Reference proteome</keyword>
<feature type="compositionally biased region" description="Basic and acidic residues" evidence="2">
    <location>
        <begin position="9"/>
        <end position="32"/>
    </location>
</feature>
<evidence type="ECO:0000259" key="3">
    <source>
        <dbReference type="Pfam" id="PF00437"/>
    </source>
</evidence>
<dbReference type="InterPro" id="IPR050921">
    <property type="entry name" value="T4SS_GSP_E_ATPase"/>
</dbReference>
<gene>
    <name evidence="4" type="ORF">SAMN05216241_102494</name>
</gene>
<feature type="domain" description="Bacterial type II secretion system protein E" evidence="3">
    <location>
        <begin position="216"/>
        <end position="494"/>
    </location>
</feature>
<feature type="region of interest" description="Disordered" evidence="2">
    <location>
        <begin position="1"/>
        <end position="32"/>
    </location>
</feature>
<dbReference type="AlphaFoldDB" id="A0A1G7PAL0"/>